<comment type="caution">
    <text evidence="5">The sequence shown here is derived from an EMBL/GenBank/DDBJ whole genome shotgun (WGS) entry which is preliminary data.</text>
</comment>
<dbReference type="PANTHER" id="PTHR43212:SF3">
    <property type="entry name" value="QUERCETIN 2,3-DIOXYGENASE"/>
    <property type="match status" value="1"/>
</dbReference>
<evidence type="ECO:0000313" key="5">
    <source>
        <dbReference type="EMBL" id="MFH6772232.1"/>
    </source>
</evidence>
<evidence type="ECO:0000256" key="2">
    <source>
        <dbReference type="RuleBase" id="RU003457"/>
    </source>
</evidence>
<dbReference type="EMBL" id="JBAWKB010000002">
    <property type="protein sequence ID" value="MFH6772232.1"/>
    <property type="molecule type" value="Genomic_DNA"/>
</dbReference>
<feature type="domain" description="Quercetin 2,3-dioxygenase C-terminal cupin" evidence="4">
    <location>
        <begin position="160"/>
        <end position="246"/>
    </location>
</feature>
<dbReference type="Pfam" id="PF02678">
    <property type="entry name" value="Pirin"/>
    <property type="match status" value="1"/>
</dbReference>
<sequence>METIKENTNKMETVVHRADSRGYANHGWLQATHSFSFASWFNKDRIQFGALRVLNDDIIAPNMGFGTHPHDNMEIITIPLKGVLKHRDSMHNAWQAVVPGEVQVMSAGTGVQHSEINGSATEHLNLFQIWIFPDEQHVRPRYDQKRFEEADRKNKLQTLVTSTKDSHEGSLKIHQDAVLSRIDLDKDKTFNYKLKDENHGVYVMTIFGELDIAGETLHSRDAIGISKTKEFTVKTKEDTGLLFIEVPMQ</sequence>
<proteinExistence type="inferred from homology"/>
<reference evidence="5 6" key="1">
    <citation type="submission" date="2024-02" db="EMBL/GenBank/DDBJ databases">
        <title>A Gaetbulibacter species isolated from tidal flats and genomic insights of their niches.</title>
        <authorList>
            <person name="Ye Y."/>
        </authorList>
    </citation>
    <scope>NUCLEOTIDE SEQUENCE [LARGE SCALE GENOMIC DNA]</scope>
    <source>
        <strain evidence="5 6">KYW382</strain>
    </source>
</reference>
<evidence type="ECO:0000256" key="1">
    <source>
        <dbReference type="ARBA" id="ARBA00008416"/>
    </source>
</evidence>
<dbReference type="PANTHER" id="PTHR43212">
    <property type="entry name" value="QUERCETIN 2,3-DIOXYGENASE"/>
    <property type="match status" value="1"/>
</dbReference>
<dbReference type="InterPro" id="IPR003829">
    <property type="entry name" value="Pirin_N_dom"/>
</dbReference>
<keyword evidence="6" id="KW-1185">Reference proteome</keyword>
<organism evidence="5 6">
    <name type="scientific">Gaetbulibacter aestuarii</name>
    <dbReference type="NCBI Taxonomy" id="1502358"/>
    <lineage>
        <taxon>Bacteria</taxon>
        <taxon>Pseudomonadati</taxon>
        <taxon>Bacteroidota</taxon>
        <taxon>Flavobacteriia</taxon>
        <taxon>Flavobacteriales</taxon>
        <taxon>Flavobacteriaceae</taxon>
        <taxon>Gaetbulibacter</taxon>
    </lineage>
</organism>
<name>A0ABW7N2G0_9FLAO</name>
<dbReference type="Proteomes" id="UP001610100">
    <property type="component" value="Unassembled WGS sequence"/>
</dbReference>
<dbReference type="InterPro" id="IPR041602">
    <property type="entry name" value="Quercetinase_C"/>
</dbReference>
<dbReference type="CDD" id="cd02910">
    <property type="entry name" value="cupin_Yhhw_N"/>
    <property type="match status" value="1"/>
</dbReference>
<protein>
    <submittedName>
        <fullName evidence="5">Pirin family protein</fullName>
    </submittedName>
</protein>
<dbReference type="InterPro" id="IPR012093">
    <property type="entry name" value="Pirin"/>
</dbReference>
<dbReference type="Pfam" id="PF17954">
    <property type="entry name" value="Pirin_C_2"/>
    <property type="match status" value="1"/>
</dbReference>
<evidence type="ECO:0000259" key="4">
    <source>
        <dbReference type="Pfam" id="PF17954"/>
    </source>
</evidence>
<feature type="domain" description="Pirin N-terminal" evidence="3">
    <location>
        <begin position="22"/>
        <end position="131"/>
    </location>
</feature>
<comment type="similarity">
    <text evidence="1 2">Belongs to the pirin family.</text>
</comment>
<evidence type="ECO:0000259" key="3">
    <source>
        <dbReference type="Pfam" id="PF02678"/>
    </source>
</evidence>
<evidence type="ECO:0000313" key="6">
    <source>
        <dbReference type="Proteomes" id="UP001610100"/>
    </source>
</evidence>
<dbReference type="Gene3D" id="2.60.120.10">
    <property type="entry name" value="Jelly Rolls"/>
    <property type="match status" value="2"/>
</dbReference>
<dbReference type="InterPro" id="IPR011051">
    <property type="entry name" value="RmlC_Cupin_sf"/>
</dbReference>
<dbReference type="PIRSF" id="PIRSF006232">
    <property type="entry name" value="Pirin"/>
    <property type="match status" value="1"/>
</dbReference>
<accession>A0ABW7N2G0</accession>
<gene>
    <name evidence="5" type="ORF">V8G58_09840</name>
</gene>
<dbReference type="InterPro" id="IPR014710">
    <property type="entry name" value="RmlC-like_jellyroll"/>
</dbReference>
<dbReference type="SUPFAM" id="SSF51182">
    <property type="entry name" value="RmlC-like cupins"/>
    <property type="match status" value="1"/>
</dbReference>